<accession>A0A7C9HBV4</accession>
<gene>
    <name evidence="2" type="ORF">FH759_13075</name>
</gene>
<evidence type="ECO:0000259" key="1">
    <source>
        <dbReference type="Pfam" id="PF13737"/>
    </source>
</evidence>
<dbReference type="RefSeq" id="WP_273250451.1">
    <property type="nucleotide sequence ID" value="NZ_VENJ01000019.1"/>
</dbReference>
<dbReference type="InterPro" id="IPR025668">
    <property type="entry name" value="Tnp_DDE_dom"/>
</dbReference>
<sequence length="87" mass="9962">MSRPTPPAYKTRNWPAYNEALKRRGSLTVWFDPEMIWEAAPTGKRGRQQTYSDTAIQTCLTMKVLFGMALRQTTGFVESLLHLVDLD</sequence>
<feature type="domain" description="Transposase DDE" evidence="1">
    <location>
        <begin position="22"/>
        <end position="87"/>
    </location>
</feature>
<dbReference type="Proteomes" id="UP000483078">
    <property type="component" value="Unassembled WGS sequence"/>
</dbReference>
<dbReference type="EMBL" id="VENJ01000019">
    <property type="protein sequence ID" value="MTJ05611.1"/>
    <property type="molecule type" value="Genomic_DNA"/>
</dbReference>
<name>A0A7C9HBV4_9RHOB</name>
<reference evidence="2 3" key="1">
    <citation type="submission" date="2019-06" db="EMBL/GenBank/DDBJ databases">
        <title>Enrichment of Autotrophic Halophilic Microorganisms from Red Sea Brine Pool Using Microbial Electrosynthesis System.</title>
        <authorList>
            <person name="Alqahtani M.F."/>
            <person name="Bajracharya S."/>
            <person name="Katuri K.P."/>
            <person name="Ali M."/>
            <person name="Saikaly P.E."/>
        </authorList>
    </citation>
    <scope>NUCLEOTIDE SEQUENCE [LARGE SCALE GENOMIC DNA]</scope>
    <source>
        <strain evidence="2">MES6</strain>
    </source>
</reference>
<evidence type="ECO:0000313" key="3">
    <source>
        <dbReference type="Proteomes" id="UP000483078"/>
    </source>
</evidence>
<organism evidence="2 3">
    <name type="scientific">Sediminimonas qiaohouensis</name>
    <dbReference type="NCBI Taxonomy" id="552061"/>
    <lineage>
        <taxon>Bacteria</taxon>
        <taxon>Pseudomonadati</taxon>
        <taxon>Pseudomonadota</taxon>
        <taxon>Alphaproteobacteria</taxon>
        <taxon>Rhodobacterales</taxon>
        <taxon>Roseobacteraceae</taxon>
        <taxon>Sediminimonas</taxon>
    </lineage>
</organism>
<comment type="caution">
    <text evidence="2">The sequence shown here is derived from an EMBL/GenBank/DDBJ whole genome shotgun (WGS) entry which is preliminary data.</text>
</comment>
<protein>
    <submittedName>
        <fullName evidence="2">IS5/IS1182 family transposase</fullName>
    </submittedName>
</protein>
<feature type="non-terminal residue" evidence="2">
    <location>
        <position position="87"/>
    </location>
</feature>
<dbReference type="AlphaFoldDB" id="A0A7C9HBV4"/>
<dbReference type="Pfam" id="PF13737">
    <property type="entry name" value="DDE_Tnp_1_5"/>
    <property type="match status" value="1"/>
</dbReference>
<proteinExistence type="predicted"/>
<evidence type="ECO:0000313" key="2">
    <source>
        <dbReference type="EMBL" id="MTJ05611.1"/>
    </source>
</evidence>